<name>A0ACB9ACD2_ARCLA</name>
<organism evidence="1 2">
    <name type="scientific">Arctium lappa</name>
    <name type="common">Greater burdock</name>
    <name type="synonym">Lappa major</name>
    <dbReference type="NCBI Taxonomy" id="4217"/>
    <lineage>
        <taxon>Eukaryota</taxon>
        <taxon>Viridiplantae</taxon>
        <taxon>Streptophyta</taxon>
        <taxon>Embryophyta</taxon>
        <taxon>Tracheophyta</taxon>
        <taxon>Spermatophyta</taxon>
        <taxon>Magnoliopsida</taxon>
        <taxon>eudicotyledons</taxon>
        <taxon>Gunneridae</taxon>
        <taxon>Pentapetalae</taxon>
        <taxon>asterids</taxon>
        <taxon>campanulids</taxon>
        <taxon>Asterales</taxon>
        <taxon>Asteraceae</taxon>
        <taxon>Carduoideae</taxon>
        <taxon>Cardueae</taxon>
        <taxon>Arctiinae</taxon>
        <taxon>Arctium</taxon>
    </lineage>
</organism>
<comment type="caution">
    <text evidence="1">The sequence shown here is derived from an EMBL/GenBank/DDBJ whole genome shotgun (WGS) entry which is preliminary data.</text>
</comment>
<dbReference type="Proteomes" id="UP001055879">
    <property type="component" value="Linkage Group LG08"/>
</dbReference>
<reference evidence="1 2" key="2">
    <citation type="journal article" date="2022" name="Mol. Ecol. Resour.">
        <title>The genomes of chicory, endive, great burdock and yacon provide insights into Asteraceae paleo-polyploidization history and plant inulin production.</title>
        <authorList>
            <person name="Fan W."/>
            <person name="Wang S."/>
            <person name="Wang H."/>
            <person name="Wang A."/>
            <person name="Jiang F."/>
            <person name="Liu H."/>
            <person name="Zhao H."/>
            <person name="Xu D."/>
            <person name="Zhang Y."/>
        </authorList>
    </citation>
    <scope>NUCLEOTIDE SEQUENCE [LARGE SCALE GENOMIC DNA]</scope>
    <source>
        <strain evidence="2">cv. Niubang</strain>
    </source>
</reference>
<protein>
    <submittedName>
        <fullName evidence="1">Uncharacterized protein</fullName>
    </submittedName>
</protein>
<sequence length="78" mass="8742">MDFTVARHILLKTGYQDKEGVENEGIVIIMKLAIHIKNGPIKYRAVQAQVLDLPLQLIPQPQVSSLYFLIALALCLIN</sequence>
<proteinExistence type="predicted"/>
<gene>
    <name evidence="1" type="ORF">L6452_25489</name>
</gene>
<evidence type="ECO:0000313" key="2">
    <source>
        <dbReference type="Proteomes" id="UP001055879"/>
    </source>
</evidence>
<keyword evidence="2" id="KW-1185">Reference proteome</keyword>
<accession>A0ACB9ACD2</accession>
<dbReference type="EMBL" id="CM042054">
    <property type="protein sequence ID" value="KAI3707186.1"/>
    <property type="molecule type" value="Genomic_DNA"/>
</dbReference>
<evidence type="ECO:0000313" key="1">
    <source>
        <dbReference type="EMBL" id="KAI3707186.1"/>
    </source>
</evidence>
<reference evidence="2" key="1">
    <citation type="journal article" date="2022" name="Mol. Ecol. Resour.">
        <title>The genomes of chicory, endive, great burdock and yacon provide insights into Asteraceae palaeo-polyploidization history and plant inulin production.</title>
        <authorList>
            <person name="Fan W."/>
            <person name="Wang S."/>
            <person name="Wang H."/>
            <person name="Wang A."/>
            <person name="Jiang F."/>
            <person name="Liu H."/>
            <person name="Zhao H."/>
            <person name="Xu D."/>
            <person name="Zhang Y."/>
        </authorList>
    </citation>
    <scope>NUCLEOTIDE SEQUENCE [LARGE SCALE GENOMIC DNA]</scope>
    <source>
        <strain evidence="2">cv. Niubang</strain>
    </source>
</reference>